<dbReference type="Gene3D" id="2.60.200.20">
    <property type="match status" value="1"/>
</dbReference>
<evidence type="ECO:0000313" key="5">
    <source>
        <dbReference type="EMBL" id="VFU01495.1"/>
    </source>
</evidence>
<gene>
    <name evidence="5" type="primary">Aste57867_24861</name>
    <name evidence="4" type="ORF">As57867_024783</name>
    <name evidence="5" type="ORF">ASTE57867_24861</name>
</gene>
<dbReference type="Gene3D" id="2.60.120.10">
    <property type="entry name" value="Jelly Rolls"/>
    <property type="match status" value="1"/>
</dbReference>
<dbReference type="CDD" id="cd00038">
    <property type="entry name" value="CAP_ED"/>
    <property type="match status" value="1"/>
</dbReference>
<reference evidence="4" key="2">
    <citation type="submission" date="2019-06" db="EMBL/GenBank/DDBJ databases">
        <title>Genomics analysis of Aphanomyces spp. identifies a new class of oomycete effector associated with host adaptation.</title>
        <authorList>
            <person name="Gaulin E."/>
        </authorList>
    </citation>
    <scope>NUCLEOTIDE SEQUENCE</scope>
    <source>
        <strain evidence="4">CBS 578.67</strain>
    </source>
</reference>
<keyword evidence="6" id="KW-1185">Reference proteome</keyword>
<dbReference type="Pfam" id="PF00498">
    <property type="entry name" value="FHA"/>
    <property type="match status" value="2"/>
</dbReference>
<dbReference type="SUPFAM" id="SSF51206">
    <property type="entry name" value="cAMP-binding domain-like"/>
    <property type="match status" value="2"/>
</dbReference>
<dbReference type="Proteomes" id="UP000332933">
    <property type="component" value="Unassembled WGS sequence"/>
</dbReference>
<evidence type="ECO:0000256" key="1">
    <source>
        <dbReference type="SAM" id="MobiDB-lite"/>
    </source>
</evidence>
<evidence type="ECO:0000313" key="6">
    <source>
        <dbReference type="Proteomes" id="UP000332933"/>
    </source>
</evidence>
<dbReference type="OrthoDB" id="687730at2759"/>
<feature type="domain" description="Cyclic nucleotide-binding" evidence="3">
    <location>
        <begin position="491"/>
        <end position="576"/>
    </location>
</feature>
<dbReference type="InterPro" id="IPR000253">
    <property type="entry name" value="FHA_dom"/>
</dbReference>
<protein>
    <submittedName>
        <fullName evidence="5">Aste57867_24861 protein</fullName>
    </submittedName>
</protein>
<reference evidence="5 6" key="1">
    <citation type="submission" date="2019-03" db="EMBL/GenBank/DDBJ databases">
        <authorList>
            <person name="Gaulin E."/>
            <person name="Dumas B."/>
        </authorList>
    </citation>
    <scope>NUCLEOTIDE SEQUENCE [LARGE SCALE GENOMIC DNA]</scope>
    <source>
        <strain evidence="5">CBS 568.67</strain>
    </source>
</reference>
<dbReference type="EMBL" id="VJMH01007452">
    <property type="protein sequence ID" value="KAF0683081.1"/>
    <property type="molecule type" value="Genomic_DNA"/>
</dbReference>
<proteinExistence type="predicted"/>
<name>A0A485LRK1_9STRA</name>
<organism evidence="5 6">
    <name type="scientific">Aphanomyces stellatus</name>
    <dbReference type="NCBI Taxonomy" id="120398"/>
    <lineage>
        <taxon>Eukaryota</taxon>
        <taxon>Sar</taxon>
        <taxon>Stramenopiles</taxon>
        <taxon>Oomycota</taxon>
        <taxon>Saprolegniomycetes</taxon>
        <taxon>Saprolegniales</taxon>
        <taxon>Verrucalvaceae</taxon>
        <taxon>Aphanomyces</taxon>
    </lineage>
</organism>
<feature type="region of interest" description="Disordered" evidence="1">
    <location>
        <begin position="769"/>
        <end position="807"/>
    </location>
</feature>
<evidence type="ECO:0000259" key="3">
    <source>
        <dbReference type="PROSITE" id="PS50042"/>
    </source>
</evidence>
<dbReference type="CDD" id="cd00060">
    <property type="entry name" value="FHA"/>
    <property type="match status" value="4"/>
</dbReference>
<dbReference type="SUPFAM" id="SSF49879">
    <property type="entry name" value="SMAD/FHA domain"/>
    <property type="match status" value="4"/>
</dbReference>
<dbReference type="SMART" id="SM00240">
    <property type="entry name" value="FHA"/>
    <property type="match status" value="2"/>
</dbReference>
<dbReference type="AlphaFoldDB" id="A0A485LRK1"/>
<dbReference type="EMBL" id="CAADRA010007478">
    <property type="protein sequence ID" value="VFU01495.1"/>
    <property type="molecule type" value="Genomic_DNA"/>
</dbReference>
<dbReference type="PROSITE" id="PS50006">
    <property type="entry name" value="FHA_DOMAIN"/>
    <property type="match status" value="1"/>
</dbReference>
<sequence length="938" mass="103982">MSNAADETRQASNVLRRLSSVKARIFQRKVAVLPNSKDVRVLQSQSLLALMSSKFSTKNLLRRRPLCATDGNFTWLLASGFIGSQTGADTVVPVEGLAPRHAQITYKGDAYFIQSCGNAQTFLQLPFDVGRKGYPLSRGDVIEMGPAFIVTVLDIEVRSTTTVEQAPAAKPRVAHEKVQFDQATDIRTQVCLRNLAQKTKLSKSVTAFEPAKLVLQLRRTLPSESTRIVTSPKSALWFGSLHSADIVSTTLDRLHAKIEFDGAGYILRDFSNATRVLIGTTPVHIVPDDVLVMGDKVLKISEYCDDVVSTPGLDIQTLRMTVRKNSHMHKHVAIKLELPRNKLLHVGRSPQCNITLSNYTMKLVQFSILYENDRCWVMPLNGTLNQGLYRLLHRTEQMQMDTVNDVPVQLVSTVSPTVEIQTDMVFKIGCSEIEVVFVKQQPKSVTSKMLDHLNDRYTLLQSLPWFLLSPNLPCFFTETGNLAAHCKVEVIPAGEYIYGEGDDATRTYIVIQGSVLLFRAKGILTPNPLMPETATERCYIESVERGGSFGEISILKPNAKHTTNALARCDIVCMVIAAKDWADYCSPYRDLYHLPLQHGLHETTLTQALSDLPGMDLIAPALITRVALKMTRMSFPPQTLIHEHPCAIFFISDGTVEFLFSDGGTECQSKPFCFDRQTHCVESLVSIKAVDYVDCLVLSPEDYENTIGMTLKHRRVEHPLAFITAFDTTPQHASPTSLPKHRTASSIAAAKLPKRKSSLIRAKELWTGVATEDEDSEEERAGPGRRKSTVSRSSSSSASQESWRAKKRNATMLESRLEYLKLEPTIESAVVLYVLAGPNRGDVHVVRNTLTIGNTHGPATMKLRDKAVSPLHAMIFHRNGKYYLQDSGSTKGTFVRLEDDEACCLHVGDKLLAGDTEFTIVGNPLLPPVGKRASCSVS</sequence>
<dbReference type="InterPro" id="IPR014710">
    <property type="entry name" value="RmlC-like_jellyroll"/>
</dbReference>
<accession>A0A485LRK1</accession>
<dbReference type="InterPro" id="IPR018490">
    <property type="entry name" value="cNMP-bd_dom_sf"/>
</dbReference>
<dbReference type="SMART" id="SM00100">
    <property type="entry name" value="cNMP"/>
    <property type="match status" value="1"/>
</dbReference>
<feature type="domain" description="FHA" evidence="2">
    <location>
        <begin position="850"/>
        <end position="895"/>
    </location>
</feature>
<feature type="compositionally biased region" description="Low complexity" evidence="1">
    <location>
        <begin position="790"/>
        <end position="802"/>
    </location>
</feature>
<evidence type="ECO:0000313" key="4">
    <source>
        <dbReference type="EMBL" id="KAF0683081.1"/>
    </source>
</evidence>
<dbReference type="InterPro" id="IPR008984">
    <property type="entry name" value="SMAD_FHA_dom_sf"/>
</dbReference>
<evidence type="ECO:0000259" key="2">
    <source>
        <dbReference type="PROSITE" id="PS50006"/>
    </source>
</evidence>
<dbReference type="Pfam" id="PF00027">
    <property type="entry name" value="cNMP_binding"/>
    <property type="match status" value="1"/>
</dbReference>
<dbReference type="PROSITE" id="PS50042">
    <property type="entry name" value="CNMP_BINDING_3"/>
    <property type="match status" value="1"/>
</dbReference>
<dbReference type="InterPro" id="IPR000595">
    <property type="entry name" value="cNMP-bd_dom"/>
</dbReference>